<organism evidence="1 2">
    <name type="scientific">Diploptera punctata</name>
    <name type="common">Pacific beetle cockroach</name>
    <dbReference type="NCBI Taxonomy" id="6984"/>
    <lineage>
        <taxon>Eukaryota</taxon>
        <taxon>Metazoa</taxon>
        <taxon>Ecdysozoa</taxon>
        <taxon>Arthropoda</taxon>
        <taxon>Hexapoda</taxon>
        <taxon>Insecta</taxon>
        <taxon>Pterygota</taxon>
        <taxon>Neoptera</taxon>
        <taxon>Polyneoptera</taxon>
        <taxon>Dictyoptera</taxon>
        <taxon>Blattodea</taxon>
        <taxon>Blaberoidea</taxon>
        <taxon>Blaberidae</taxon>
        <taxon>Diplopterinae</taxon>
        <taxon>Diploptera</taxon>
    </lineage>
</organism>
<dbReference type="SMART" id="SM00718">
    <property type="entry name" value="DM4_12"/>
    <property type="match status" value="1"/>
</dbReference>
<dbReference type="InterPro" id="IPR006631">
    <property type="entry name" value="DM4_12"/>
</dbReference>
<dbReference type="PANTHER" id="PTHR21398">
    <property type="entry name" value="AGAP007094-PA"/>
    <property type="match status" value="1"/>
</dbReference>
<reference evidence="1" key="1">
    <citation type="journal article" date="2023" name="IScience">
        <title>Live-bearing cockroach genome reveals convergent evolutionary mechanisms linked to viviparity in insects and beyond.</title>
        <authorList>
            <person name="Fouks B."/>
            <person name="Harrison M.C."/>
            <person name="Mikhailova A.A."/>
            <person name="Marchal E."/>
            <person name="English S."/>
            <person name="Carruthers M."/>
            <person name="Jennings E.C."/>
            <person name="Chiamaka E.L."/>
            <person name="Frigard R.A."/>
            <person name="Pippel M."/>
            <person name="Attardo G.M."/>
            <person name="Benoit J.B."/>
            <person name="Bornberg-Bauer E."/>
            <person name="Tobe S.S."/>
        </authorList>
    </citation>
    <scope>NUCLEOTIDE SEQUENCE</scope>
    <source>
        <strain evidence="1">Stay&amp;Tobe</strain>
    </source>
</reference>
<protein>
    <submittedName>
        <fullName evidence="1">Uncharacterized protein</fullName>
    </submittedName>
</protein>
<evidence type="ECO:0000313" key="1">
    <source>
        <dbReference type="EMBL" id="KAJ9592949.1"/>
    </source>
</evidence>
<dbReference type="Proteomes" id="UP001233999">
    <property type="component" value="Unassembled WGS sequence"/>
</dbReference>
<sequence>MQFSVPTNTTELRILSGQQTKREVSQKNLLEIYLPLELFLQEYGFDGKECLLRIICETAQVPFQHDKMELLEEIAHAILTPSDDLYTEDEWCGNKQRSHAAENIEYLAAECLGRSDGDCISAYPSCLQSPLEFISQTFFHLDYN</sequence>
<accession>A0AAD8EK62</accession>
<proteinExistence type="predicted"/>
<dbReference type="PANTHER" id="PTHR21398:SF6">
    <property type="entry name" value="AGAP007094-PA"/>
    <property type="match status" value="1"/>
</dbReference>
<comment type="caution">
    <text evidence="1">The sequence shown here is derived from an EMBL/GenBank/DDBJ whole genome shotgun (WGS) entry which is preliminary data.</text>
</comment>
<reference evidence="1" key="2">
    <citation type="submission" date="2023-05" db="EMBL/GenBank/DDBJ databases">
        <authorList>
            <person name="Fouks B."/>
        </authorList>
    </citation>
    <scope>NUCLEOTIDE SEQUENCE</scope>
    <source>
        <strain evidence="1">Stay&amp;Tobe</strain>
        <tissue evidence="1">Testes</tissue>
    </source>
</reference>
<dbReference type="AlphaFoldDB" id="A0AAD8EK62"/>
<evidence type="ECO:0000313" key="2">
    <source>
        <dbReference type="Proteomes" id="UP001233999"/>
    </source>
</evidence>
<dbReference type="EMBL" id="JASPKZ010003795">
    <property type="protein sequence ID" value="KAJ9592949.1"/>
    <property type="molecule type" value="Genomic_DNA"/>
</dbReference>
<dbReference type="Pfam" id="PF07841">
    <property type="entry name" value="DM4_12"/>
    <property type="match status" value="1"/>
</dbReference>
<keyword evidence="2" id="KW-1185">Reference proteome</keyword>
<gene>
    <name evidence="1" type="ORF">L9F63_015373</name>
</gene>
<name>A0AAD8EK62_DIPPU</name>